<dbReference type="InterPro" id="IPR023799">
    <property type="entry name" value="RbfA_dom_sf"/>
</dbReference>
<sequence length="228" mass="25072">MQPSVGAVKWLLPPLLVLVLGFGWCTAFHSTSLLATTAPPVASAALPRARGVLVQARGPGVGRRDESKRQARVAQLVRAELSQVIRQGTRANTKGITEATRQKISIVDVHMSPDLRNAKVFVSVFASGPESRQAYAWLVQSSGAFRHELSQELRHMRSVPALTFRRADVAEAVDVMVAIDNLNDGRARTRDEEGFEDWLGVEDDFGDVADFLQFSDDDDDGPHQVKER</sequence>
<dbReference type="PANTHER" id="PTHR33515">
    <property type="entry name" value="RIBOSOME-BINDING FACTOR A, CHLOROPLASTIC-RELATED"/>
    <property type="match status" value="1"/>
</dbReference>
<gene>
    <name evidence="1" type="ORF">RMAR1173_LOCUS20410</name>
</gene>
<dbReference type="GO" id="GO:0043024">
    <property type="term" value="F:ribosomal small subunit binding"/>
    <property type="evidence" value="ECO:0007669"/>
    <property type="project" value="TreeGrafter"/>
</dbReference>
<evidence type="ECO:0008006" key="2">
    <source>
        <dbReference type="Google" id="ProtNLM"/>
    </source>
</evidence>
<dbReference type="PANTHER" id="PTHR33515:SF1">
    <property type="entry name" value="RIBOSOME-BINDING FACTOR A, CHLOROPLASTIC-RELATED"/>
    <property type="match status" value="1"/>
</dbReference>
<dbReference type="InterPro" id="IPR000238">
    <property type="entry name" value="RbfA"/>
</dbReference>
<dbReference type="InterPro" id="IPR015946">
    <property type="entry name" value="KH_dom-like_a/b"/>
</dbReference>
<dbReference type="EMBL" id="HBHJ01030919">
    <property type="protein sequence ID" value="CAD9709417.1"/>
    <property type="molecule type" value="Transcribed_RNA"/>
</dbReference>
<dbReference type="AlphaFoldDB" id="A0A7S2SUM5"/>
<accession>A0A7S2SUM5</accession>
<protein>
    <recommendedName>
        <fullName evidence="2">Ribosome-binding factor A</fullName>
    </recommendedName>
</protein>
<evidence type="ECO:0000313" key="1">
    <source>
        <dbReference type="EMBL" id="CAD9709417.1"/>
    </source>
</evidence>
<organism evidence="1">
    <name type="scientific">Rhizochromulina marina</name>
    <dbReference type="NCBI Taxonomy" id="1034831"/>
    <lineage>
        <taxon>Eukaryota</taxon>
        <taxon>Sar</taxon>
        <taxon>Stramenopiles</taxon>
        <taxon>Ochrophyta</taxon>
        <taxon>Dictyochophyceae</taxon>
        <taxon>Rhizochromulinales</taxon>
        <taxon>Rhizochromulina</taxon>
    </lineage>
</organism>
<dbReference type="GO" id="GO:0005829">
    <property type="term" value="C:cytosol"/>
    <property type="evidence" value="ECO:0007669"/>
    <property type="project" value="TreeGrafter"/>
</dbReference>
<dbReference type="GO" id="GO:0006364">
    <property type="term" value="P:rRNA processing"/>
    <property type="evidence" value="ECO:0007669"/>
    <property type="project" value="InterPro"/>
</dbReference>
<dbReference type="SUPFAM" id="SSF89919">
    <property type="entry name" value="Ribosome-binding factor A, RbfA"/>
    <property type="match status" value="1"/>
</dbReference>
<name>A0A7S2SUM5_9STRA</name>
<proteinExistence type="predicted"/>
<dbReference type="Pfam" id="PF02033">
    <property type="entry name" value="RBFA"/>
    <property type="match status" value="1"/>
</dbReference>
<reference evidence="1" key="1">
    <citation type="submission" date="2021-01" db="EMBL/GenBank/DDBJ databases">
        <authorList>
            <person name="Corre E."/>
            <person name="Pelletier E."/>
            <person name="Niang G."/>
            <person name="Scheremetjew M."/>
            <person name="Finn R."/>
            <person name="Kale V."/>
            <person name="Holt S."/>
            <person name="Cochrane G."/>
            <person name="Meng A."/>
            <person name="Brown T."/>
            <person name="Cohen L."/>
        </authorList>
    </citation>
    <scope>NUCLEOTIDE SEQUENCE</scope>
    <source>
        <strain evidence="1">CCMP1243</strain>
    </source>
</reference>
<dbReference type="Gene3D" id="3.30.300.20">
    <property type="match status" value="1"/>
</dbReference>